<protein>
    <submittedName>
        <fullName evidence="1">Uncharacterized protein</fullName>
    </submittedName>
</protein>
<keyword evidence="2" id="KW-1185">Reference proteome</keyword>
<accession>A0A833S242</accession>
<dbReference type="EMBL" id="WSZM01001265">
    <property type="protein sequence ID" value="KAF4027842.1"/>
    <property type="molecule type" value="Genomic_DNA"/>
</dbReference>
<evidence type="ECO:0000313" key="2">
    <source>
        <dbReference type="Proteomes" id="UP000602510"/>
    </source>
</evidence>
<gene>
    <name evidence="1" type="ORF">GN244_ATG20514</name>
</gene>
<comment type="caution">
    <text evidence="1">The sequence shown here is derived from an EMBL/GenBank/DDBJ whole genome shotgun (WGS) entry which is preliminary data.</text>
</comment>
<evidence type="ECO:0000313" key="1">
    <source>
        <dbReference type="EMBL" id="KAF4027842.1"/>
    </source>
</evidence>
<name>A0A833S242_PHYIN</name>
<organism evidence="1 2">
    <name type="scientific">Phytophthora infestans</name>
    <name type="common">Potato late blight agent</name>
    <name type="synonym">Botrytis infestans</name>
    <dbReference type="NCBI Taxonomy" id="4787"/>
    <lineage>
        <taxon>Eukaryota</taxon>
        <taxon>Sar</taxon>
        <taxon>Stramenopiles</taxon>
        <taxon>Oomycota</taxon>
        <taxon>Peronosporomycetes</taxon>
        <taxon>Peronosporales</taxon>
        <taxon>Peronosporaceae</taxon>
        <taxon>Phytophthora</taxon>
    </lineage>
</organism>
<sequence>MENTYAWTQVSAAESSICRLGAAHRMLPHSQRTHLNLLCGVYSHGAGEELWCVSILMMHSNRQNK</sequence>
<dbReference type="AlphaFoldDB" id="A0A833S242"/>
<proteinExistence type="predicted"/>
<reference evidence="1" key="1">
    <citation type="submission" date="2020-04" db="EMBL/GenBank/DDBJ databases">
        <title>Hybrid Assembly of Korean Phytophthora infestans isolates.</title>
        <authorList>
            <person name="Prokchorchik M."/>
            <person name="Lee Y."/>
            <person name="Seo J."/>
            <person name="Cho J.-H."/>
            <person name="Park Y.-E."/>
            <person name="Jang D.-C."/>
            <person name="Im J.-S."/>
            <person name="Choi J.-G."/>
            <person name="Park H.-J."/>
            <person name="Lee G.-B."/>
            <person name="Lee Y.-G."/>
            <person name="Hong S.-Y."/>
            <person name="Cho K."/>
            <person name="Sohn K.H."/>
        </authorList>
    </citation>
    <scope>NUCLEOTIDE SEQUENCE</scope>
    <source>
        <strain evidence="1">KR_1_A1</strain>
    </source>
</reference>
<dbReference type="Proteomes" id="UP000602510">
    <property type="component" value="Unassembled WGS sequence"/>
</dbReference>